<evidence type="ECO:0000256" key="4">
    <source>
        <dbReference type="ARBA" id="ARBA00022679"/>
    </source>
</evidence>
<keyword evidence="5" id="KW-0663">Pyridoxal phosphate</keyword>
<protein>
    <recommendedName>
        <fullName evidence="6">Aminotransferase</fullName>
        <ecNumber evidence="6">2.6.1.-</ecNumber>
    </recommendedName>
</protein>
<dbReference type="AlphaFoldDB" id="A0A921AXA8"/>
<gene>
    <name evidence="8" type="ORF">K8W16_08995</name>
</gene>
<organism evidence="8 9">
    <name type="scientific">Mailhella massiliensis</name>
    <dbReference type="NCBI Taxonomy" id="1903261"/>
    <lineage>
        <taxon>Bacteria</taxon>
        <taxon>Pseudomonadati</taxon>
        <taxon>Thermodesulfobacteriota</taxon>
        <taxon>Desulfovibrionia</taxon>
        <taxon>Desulfovibrionales</taxon>
        <taxon>Desulfovibrionaceae</taxon>
        <taxon>Mailhella</taxon>
    </lineage>
</organism>
<dbReference type="EMBL" id="DYZA01000182">
    <property type="protein sequence ID" value="HJD97766.1"/>
    <property type="molecule type" value="Genomic_DNA"/>
</dbReference>
<dbReference type="InterPro" id="IPR015421">
    <property type="entry name" value="PyrdxlP-dep_Trfase_major"/>
</dbReference>
<evidence type="ECO:0000256" key="1">
    <source>
        <dbReference type="ARBA" id="ARBA00001933"/>
    </source>
</evidence>
<dbReference type="Gene3D" id="3.90.1150.10">
    <property type="entry name" value="Aspartate Aminotransferase, domain 1"/>
    <property type="match status" value="1"/>
</dbReference>
<accession>A0A921AXA8</accession>
<evidence type="ECO:0000259" key="7">
    <source>
        <dbReference type="Pfam" id="PF00155"/>
    </source>
</evidence>
<comment type="similarity">
    <text evidence="2 6">Belongs to the class-I pyridoxal-phosphate-dependent aminotransferase family.</text>
</comment>
<name>A0A921AXA8_9BACT</name>
<sequence>MNFAERMKKIKPSATLAVNAKALELKAKGIKVTSLAVGEPDAPTPLHICEAAKKAIDENFTKYTPVPGIMEIRQGVCHYFQRQYHVTAKPENVILTTGGKQSLANTLFVMLNDGDDVLLPSPYWTSYPDLIRIAGGNPVLVPASSAKGFRIDVSDLEKAVTPRTRMMILNTPSNPTGVAYTQAEVDAMVKWCLDHDIFVLADEIYDQLVYDGAPVSASGWWEKYPDKLAILNGLSKAFSMPGWRVGYTLGHADLIKECSKLQGQMTSHMCSIAQKAGVAALDGSYDCVEEMRQSFLRRRDLAMAEISTWPGVVCAKPGGAFYLFPDVSALFTKDMPDGTAVCTLLLEKARVACVPGEAFGDKNCIRLSYAVSDDILMDALHRMKEALYH</sequence>
<dbReference type="Pfam" id="PF00155">
    <property type="entry name" value="Aminotran_1_2"/>
    <property type="match status" value="1"/>
</dbReference>
<dbReference type="PANTHER" id="PTHR46383:SF1">
    <property type="entry name" value="ASPARTATE AMINOTRANSFERASE"/>
    <property type="match status" value="1"/>
</dbReference>
<proteinExistence type="inferred from homology"/>
<dbReference type="GO" id="GO:0008483">
    <property type="term" value="F:transaminase activity"/>
    <property type="evidence" value="ECO:0007669"/>
    <property type="project" value="UniProtKB-KW"/>
</dbReference>
<dbReference type="InterPro" id="IPR004838">
    <property type="entry name" value="NHTrfase_class1_PyrdxlP-BS"/>
</dbReference>
<evidence type="ECO:0000256" key="3">
    <source>
        <dbReference type="ARBA" id="ARBA00022576"/>
    </source>
</evidence>
<dbReference type="GO" id="GO:0030170">
    <property type="term" value="F:pyridoxal phosphate binding"/>
    <property type="evidence" value="ECO:0007669"/>
    <property type="project" value="InterPro"/>
</dbReference>
<dbReference type="InterPro" id="IPR015422">
    <property type="entry name" value="PyrdxlP-dep_Trfase_small"/>
</dbReference>
<feature type="domain" description="Aminotransferase class I/classII large" evidence="7">
    <location>
        <begin position="31"/>
        <end position="376"/>
    </location>
</feature>
<evidence type="ECO:0000256" key="2">
    <source>
        <dbReference type="ARBA" id="ARBA00007441"/>
    </source>
</evidence>
<dbReference type="InterPro" id="IPR015424">
    <property type="entry name" value="PyrdxlP-dep_Trfase"/>
</dbReference>
<keyword evidence="4 6" id="KW-0808">Transferase</keyword>
<evidence type="ECO:0000313" key="9">
    <source>
        <dbReference type="Proteomes" id="UP000698963"/>
    </source>
</evidence>
<dbReference type="InterPro" id="IPR050596">
    <property type="entry name" value="AspAT/PAT-like"/>
</dbReference>
<keyword evidence="3 6" id="KW-0032">Aminotransferase</keyword>
<dbReference type="CDD" id="cd00609">
    <property type="entry name" value="AAT_like"/>
    <property type="match status" value="1"/>
</dbReference>
<dbReference type="EC" id="2.6.1.-" evidence="6"/>
<dbReference type="GO" id="GO:0006520">
    <property type="term" value="P:amino acid metabolic process"/>
    <property type="evidence" value="ECO:0007669"/>
    <property type="project" value="InterPro"/>
</dbReference>
<dbReference type="Proteomes" id="UP000698963">
    <property type="component" value="Unassembled WGS sequence"/>
</dbReference>
<comment type="caution">
    <text evidence="8">The sequence shown here is derived from an EMBL/GenBank/DDBJ whole genome shotgun (WGS) entry which is preliminary data.</text>
</comment>
<reference evidence="8" key="1">
    <citation type="journal article" date="2021" name="PeerJ">
        <title>Extensive microbial diversity within the chicken gut microbiome revealed by metagenomics and culture.</title>
        <authorList>
            <person name="Gilroy R."/>
            <person name="Ravi A."/>
            <person name="Getino M."/>
            <person name="Pursley I."/>
            <person name="Horton D.L."/>
            <person name="Alikhan N.F."/>
            <person name="Baker D."/>
            <person name="Gharbi K."/>
            <person name="Hall N."/>
            <person name="Watson M."/>
            <person name="Adriaenssens E.M."/>
            <person name="Foster-Nyarko E."/>
            <person name="Jarju S."/>
            <person name="Secka A."/>
            <person name="Antonio M."/>
            <person name="Oren A."/>
            <person name="Chaudhuri R.R."/>
            <person name="La Ragione R."/>
            <person name="Hildebrand F."/>
            <person name="Pallen M.J."/>
        </authorList>
    </citation>
    <scope>NUCLEOTIDE SEQUENCE</scope>
    <source>
        <strain evidence="8">ChiGjej2B2-19336</strain>
    </source>
</reference>
<evidence type="ECO:0000313" key="8">
    <source>
        <dbReference type="EMBL" id="HJD97766.1"/>
    </source>
</evidence>
<dbReference type="RefSeq" id="WP_304122811.1">
    <property type="nucleotide sequence ID" value="NZ_DYZA01000182.1"/>
</dbReference>
<evidence type="ECO:0000256" key="6">
    <source>
        <dbReference type="RuleBase" id="RU000481"/>
    </source>
</evidence>
<evidence type="ECO:0000256" key="5">
    <source>
        <dbReference type="ARBA" id="ARBA00022898"/>
    </source>
</evidence>
<dbReference type="SUPFAM" id="SSF53383">
    <property type="entry name" value="PLP-dependent transferases"/>
    <property type="match status" value="1"/>
</dbReference>
<dbReference type="PROSITE" id="PS00105">
    <property type="entry name" value="AA_TRANSFER_CLASS_1"/>
    <property type="match status" value="1"/>
</dbReference>
<reference evidence="8" key="2">
    <citation type="submission" date="2021-09" db="EMBL/GenBank/DDBJ databases">
        <authorList>
            <person name="Gilroy R."/>
        </authorList>
    </citation>
    <scope>NUCLEOTIDE SEQUENCE</scope>
    <source>
        <strain evidence="8">ChiGjej2B2-19336</strain>
    </source>
</reference>
<dbReference type="FunFam" id="3.40.640.10:FF:000033">
    <property type="entry name" value="Aspartate aminotransferase"/>
    <property type="match status" value="1"/>
</dbReference>
<comment type="cofactor">
    <cofactor evidence="1 6">
        <name>pyridoxal 5'-phosphate</name>
        <dbReference type="ChEBI" id="CHEBI:597326"/>
    </cofactor>
</comment>
<dbReference type="PANTHER" id="PTHR46383">
    <property type="entry name" value="ASPARTATE AMINOTRANSFERASE"/>
    <property type="match status" value="1"/>
</dbReference>
<dbReference type="Gene3D" id="3.40.640.10">
    <property type="entry name" value="Type I PLP-dependent aspartate aminotransferase-like (Major domain)"/>
    <property type="match status" value="1"/>
</dbReference>
<dbReference type="InterPro" id="IPR004839">
    <property type="entry name" value="Aminotransferase_I/II_large"/>
</dbReference>